<protein>
    <recommendedName>
        <fullName evidence="2">Aminoglycoside phosphotransferase domain-containing protein</fullName>
    </recommendedName>
</protein>
<feature type="compositionally biased region" description="Polar residues" evidence="1">
    <location>
        <begin position="7"/>
        <end position="31"/>
    </location>
</feature>
<dbReference type="EMBL" id="KN714674">
    <property type="protein sequence ID" value="KUI54530.1"/>
    <property type="molecule type" value="Genomic_DNA"/>
</dbReference>
<feature type="region of interest" description="Disordered" evidence="1">
    <location>
        <begin position="1"/>
        <end position="31"/>
    </location>
</feature>
<dbReference type="InterPro" id="IPR002575">
    <property type="entry name" value="Aminoglycoside_PTrfase"/>
</dbReference>
<evidence type="ECO:0000313" key="4">
    <source>
        <dbReference type="Proteomes" id="UP000078576"/>
    </source>
</evidence>
<dbReference type="InterPro" id="IPR011009">
    <property type="entry name" value="Kinase-like_dom_sf"/>
</dbReference>
<feature type="domain" description="Aminoglycoside phosphotransferase" evidence="2">
    <location>
        <begin position="53"/>
        <end position="263"/>
    </location>
</feature>
<accession>A0A194US75</accession>
<dbReference type="OrthoDB" id="2906425at2759"/>
<proteinExistence type="predicted"/>
<evidence type="ECO:0000256" key="1">
    <source>
        <dbReference type="SAM" id="MobiDB-lite"/>
    </source>
</evidence>
<keyword evidence="4" id="KW-1185">Reference proteome</keyword>
<dbReference type="SUPFAM" id="SSF56112">
    <property type="entry name" value="Protein kinase-like (PK-like)"/>
    <property type="match status" value="1"/>
</dbReference>
<dbReference type="AlphaFoldDB" id="A0A194US75"/>
<dbReference type="CDD" id="cd05120">
    <property type="entry name" value="APH_ChoK_like"/>
    <property type="match status" value="1"/>
</dbReference>
<dbReference type="Gene3D" id="3.90.1200.10">
    <property type="match status" value="1"/>
</dbReference>
<evidence type="ECO:0000259" key="2">
    <source>
        <dbReference type="Pfam" id="PF01636"/>
    </source>
</evidence>
<sequence length="299" mass="33754">MTVDMDSPTNMQSQKAVDTNRTSSIQQMNSESLPDIVTNSMLLQRERLGDQQLSQVWRYNATTVIKRVDPSSAARAEAAAMILAHQKAPSVPVPRILKTIIPEPDDENTGYGIIFMQYIEGTTLEEFWPTSSDEDKARILGQLRGYMNQLRGIEGNFIGSVDGSVCNDQLFANREHSYGPYKDEVDFRAGIAESLRSCEANAFTEVVVGMVNAMPKSGRSVFTHGDLVPRNILVKDGNVVGFVDWEMAGFYPEYWEYAKAHFFVDYDHPWHEERAVEEVLKPYPLELAALLHTRGIFMY</sequence>
<evidence type="ECO:0000313" key="3">
    <source>
        <dbReference type="EMBL" id="KUI54530.1"/>
    </source>
</evidence>
<dbReference type="Proteomes" id="UP000078576">
    <property type="component" value="Unassembled WGS sequence"/>
</dbReference>
<reference evidence="4" key="1">
    <citation type="submission" date="2014-12" db="EMBL/GenBank/DDBJ databases">
        <title>Genome Sequence of Valsa Canker Pathogens Uncovers a Specific Adaption of Colonization on Woody Bark.</title>
        <authorList>
            <person name="Yin Z."/>
            <person name="Liu H."/>
            <person name="Gao X."/>
            <person name="Li Z."/>
            <person name="Song N."/>
            <person name="Ke X."/>
            <person name="Dai Q."/>
            <person name="Wu Y."/>
            <person name="Sun Y."/>
            <person name="Xu J.-R."/>
            <person name="Kang Z.K."/>
            <person name="Wang L."/>
            <person name="Huang L."/>
        </authorList>
    </citation>
    <scope>NUCLEOTIDE SEQUENCE [LARGE SCALE GENOMIC DNA]</scope>
    <source>
        <strain evidence="4">SXYL134</strain>
    </source>
</reference>
<dbReference type="Pfam" id="PF01636">
    <property type="entry name" value="APH"/>
    <property type="match status" value="1"/>
</dbReference>
<name>A0A194US75_CYTMA</name>
<dbReference type="InterPro" id="IPR051678">
    <property type="entry name" value="AGP_Transferase"/>
</dbReference>
<dbReference type="STRING" id="694573.A0A194US75"/>
<dbReference type="PANTHER" id="PTHR21310">
    <property type="entry name" value="AMINOGLYCOSIDE PHOSPHOTRANSFERASE-RELATED-RELATED"/>
    <property type="match status" value="1"/>
</dbReference>
<gene>
    <name evidence="3" type="ORF">VP1G_01949</name>
</gene>
<organism evidence="3 4">
    <name type="scientific">Cytospora mali</name>
    <name type="common">Apple Valsa canker fungus</name>
    <name type="synonym">Valsa mali</name>
    <dbReference type="NCBI Taxonomy" id="578113"/>
    <lineage>
        <taxon>Eukaryota</taxon>
        <taxon>Fungi</taxon>
        <taxon>Dikarya</taxon>
        <taxon>Ascomycota</taxon>
        <taxon>Pezizomycotina</taxon>
        <taxon>Sordariomycetes</taxon>
        <taxon>Sordariomycetidae</taxon>
        <taxon>Diaporthales</taxon>
        <taxon>Cytosporaceae</taxon>
        <taxon>Cytospora</taxon>
    </lineage>
</organism>
<dbReference type="PANTHER" id="PTHR21310:SF58">
    <property type="entry name" value="AMINOGLYCOSIDE PHOSPHOTRANSFERASE DOMAIN-CONTAINING PROTEIN"/>
    <property type="match status" value="1"/>
</dbReference>